<dbReference type="SUPFAM" id="SSF52047">
    <property type="entry name" value="RNI-like"/>
    <property type="match status" value="1"/>
</dbReference>
<feature type="compositionally biased region" description="Gly residues" evidence="1">
    <location>
        <begin position="16"/>
        <end position="28"/>
    </location>
</feature>
<dbReference type="AlphaFoldDB" id="A0A8T0PZ69"/>
<dbReference type="InterPro" id="IPR053781">
    <property type="entry name" value="F-box_AtFBL13-like"/>
</dbReference>
<evidence type="ECO:0000256" key="1">
    <source>
        <dbReference type="SAM" id="MobiDB-lite"/>
    </source>
</evidence>
<dbReference type="SMART" id="SM00256">
    <property type="entry name" value="FBOX"/>
    <property type="match status" value="1"/>
</dbReference>
<dbReference type="SUPFAM" id="SSF81383">
    <property type="entry name" value="F-box domain"/>
    <property type="match status" value="1"/>
</dbReference>
<keyword evidence="4" id="KW-1185">Reference proteome</keyword>
<dbReference type="Pfam" id="PF00646">
    <property type="entry name" value="F-box"/>
    <property type="match status" value="1"/>
</dbReference>
<dbReference type="EMBL" id="CM029050">
    <property type="protein sequence ID" value="KAG2566365.1"/>
    <property type="molecule type" value="Genomic_DNA"/>
</dbReference>
<accession>A0A8T0PZ69</accession>
<gene>
    <name evidence="3" type="ORF">PVAP13_7NG196491</name>
</gene>
<evidence type="ECO:0000313" key="3">
    <source>
        <dbReference type="EMBL" id="KAG2566365.1"/>
    </source>
</evidence>
<evidence type="ECO:0000259" key="2">
    <source>
        <dbReference type="PROSITE" id="PS50181"/>
    </source>
</evidence>
<evidence type="ECO:0000313" key="4">
    <source>
        <dbReference type="Proteomes" id="UP000823388"/>
    </source>
</evidence>
<feature type="domain" description="F-box" evidence="2">
    <location>
        <begin position="28"/>
        <end position="64"/>
    </location>
</feature>
<organism evidence="3 4">
    <name type="scientific">Panicum virgatum</name>
    <name type="common">Blackwell switchgrass</name>
    <dbReference type="NCBI Taxonomy" id="38727"/>
    <lineage>
        <taxon>Eukaryota</taxon>
        <taxon>Viridiplantae</taxon>
        <taxon>Streptophyta</taxon>
        <taxon>Embryophyta</taxon>
        <taxon>Tracheophyta</taxon>
        <taxon>Spermatophyta</taxon>
        <taxon>Magnoliopsida</taxon>
        <taxon>Liliopsida</taxon>
        <taxon>Poales</taxon>
        <taxon>Poaceae</taxon>
        <taxon>PACMAD clade</taxon>
        <taxon>Panicoideae</taxon>
        <taxon>Panicodae</taxon>
        <taxon>Paniceae</taxon>
        <taxon>Panicinae</taxon>
        <taxon>Panicum</taxon>
        <taxon>Panicum sect. Hiantes</taxon>
    </lineage>
</organism>
<dbReference type="PROSITE" id="PS50181">
    <property type="entry name" value="FBOX"/>
    <property type="match status" value="1"/>
</dbReference>
<comment type="caution">
    <text evidence="3">The sequence shown here is derived from an EMBL/GenBank/DDBJ whole genome shotgun (WGS) entry which is preliminary data.</text>
</comment>
<reference evidence="3" key="1">
    <citation type="submission" date="2020-05" db="EMBL/GenBank/DDBJ databases">
        <title>WGS assembly of Panicum virgatum.</title>
        <authorList>
            <person name="Lovell J.T."/>
            <person name="Jenkins J."/>
            <person name="Shu S."/>
            <person name="Juenger T.E."/>
            <person name="Schmutz J."/>
        </authorList>
    </citation>
    <scope>NUCLEOTIDE SEQUENCE</scope>
    <source>
        <strain evidence="3">AP13</strain>
    </source>
</reference>
<dbReference type="PANTHER" id="PTHR34223:SF99">
    <property type="entry name" value="OS04G0440200 PROTEIN"/>
    <property type="match status" value="1"/>
</dbReference>
<dbReference type="CDD" id="cd22160">
    <property type="entry name" value="F-box_AtFBL13-like"/>
    <property type="match status" value="1"/>
</dbReference>
<dbReference type="InterPro" id="IPR001810">
    <property type="entry name" value="F-box_dom"/>
</dbReference>
<dbReference type="InterPro" id="IPR032675">
    <property type="entry name" value="LRR_dom_sf"/>
</dbReference>
<name>A0A8T0PZ69_PANVG</name>
<dbReference type="Gene3D" id="1.20.1280.50">
    <property type="match status" value="1"/>
</dbReference>
<dbReference type="PANTHER" id="PTHR34223">
    <property type="entry name" value="OS11G0201299 PROTEIN"/>
    <property type="match status" value="1"/>
</dbReference>
<dbReference type="InterPro" id="IPR053197">
    <property type="entry name" value="F-box_SCFL_complex_component"/>
</dbReference>
<sequence length="442" mass="49015">METLGKRKRGGDACSSGGGDDAFSSGGGDRLSALPDHLLHEIMSRMKARQMVQTCALSRRWRHLWPKVPCLDIDRREFFDTDQEKFDDFIYFLLRKVSVAHLDAFRLHDAITSNASAWIRRAIMDSAQAPPPASEGPTSSGSWRIRRLHLSGLRLDGPFAEHVRSRCPSLEDLELRTCTCRFRAIASGSLESLALVRCEGLGPGFSEISSPTLKSLVVDGGSSDVASPFVVRAPALARLFLVVSPYNFPAGVSFGDEMPSLARASIHLKERETLAKRAHLRSHLFKILGSVSNVTSLELNGFNVTVKAGEESTEFPEFSNLTTLELDQCGLGHDHHVSGHILRNSPNLEKLTLTLSKSCSMVPVGEPPSYPEFKNMRALTLHNYDANEDFKTLGRFLQSSPILEKLTLQCCKFSKDTRKKKGISKMKNIDDPTNLMDVRFKV</sequence>
<dbReference type="Proteomes" id="UP000823388">
    <property type="component" value="Chromosome 7N"/>
</dbReference>
<proteinExistence type="predicted"/>
<feature type="region of interest" description="Disordered" evidence="1">
    <location>
        <begin position="1"/>
        <end position="28"/>
    </location>
</feature>
<dbReference type="InterPro" id="IPR036047">
    <property type="entry name" value="F-box-like_dom_sf"/>
</dbReference>
<dbReference type="Gene3D" id="3.80.10.10">
    <property type="entry name" value="Ribonuclease Inhibitor"/>
    <property type="match status" value="2"/>
</dbReference>
<protein>
    <recommendedName>
        <fullName evidence="2">F-box domain-containing protein</fullName>
    </recommendedName>
</protein>